<evidence type="ECO:0000256" key="1">
    <source>
        <dbReference type="SAM" id="MobiDB-lite"/>
    </source>
</evidence>
<protein>
    <submittedName>
        <fullName evidence="2">Uncharacterized protein</fullName>
    </submittedName>
</protein>
<dbReference type="Proteomes" id="UP001152087">
    <property type="component" value="Unassembled WGS sequence"/>
</dbReference>
<feature type="compositionally biased region" description="Basic and acidic residues" evidence="1">
    <location>
        <begin position="204"/>
        <end position="235"/>
    </location>
</feature>
<feature type="compositionally biased region" description="Acidic residues" evidence="1">
    <location>
        <begin position="189"/>
        <end position="203"/>
    </location>
</feature>
<dbReference type="AlphaFoldDB" id="A0A9W8UY62"/>
<feature type="region of interest" description="Disordered" evidence="1">
    <location>
        <begin position="187"/>
        <end position="314"/>
    </location>
</feature>
<reference evidence="2" key="1">
    <citation type="submission" date="2022-09" db="EMBL/GenBank/DDBJ databases">
        <title>Fusarium specimens isolated from Avocado Roots.</title>
        <authorList>
            <person name="Stajich J."/>
            <person name="Roper C."/>
            <person name="Heimlech-Rivalta G."/>
        </authorList>
    </citation>
    <scope>NUCLEOTIDE SEQUENCE</scope>
    <source>
        <strain evidence="2">A02</strain>
    </source>
</reference>
<name>A0A9W8UY62_9HYPO</name>
<evidence type="ECO:0000313" key="3">
    <source>
        <dbReference type="Proteomes" id="UP001152087"/>
    </source>
</evidence>
<comment type="caution">
    <text evidence="2">The sequence shown here is derived from an EMBL/GenBank/DDBJ whole genome shotgun (WGS) entry which is preliminary data.</text>
</comment>
<accession>A0A9W8UY62</accession>
<proteinExistence type="predicted"/>
<sequence>MIASLQDYPIFPIELERYKEGAQGRHMLRSWTSKTWFIADRPHLRESLADAVLLLAFDIGQFDRMEWIRHLPGIEERLLSKVAFCRPMPGLHAVQNDAYTKLFRTRSKFISCKPAPSRALAIQGDDGIHIYMNSQDVKSSSIPPEVAESLSADCGIPDKAMTTLVVLTYKEETIEAELARRGVYKPFEDDPYADFGEDEDGEDEQCKEGSARNTSVEKPKVQPEKRPNHPNEHPKLRTAKGPLKEVKVNVLVPSPADSGSTAEAVDEMPSQARRHGKNKNRDSELNNMSEGPSKPRERKSTSLGAQMEPPEGKEKSWAILASLKKGIGYNINYGSQHMTEQHLSPADTITRSMASLGQKTDAARSSRALAYSTSVGRIPHPPSSSVPPAKTLSEVVESFSQPANTVKIEDLAQLPYVHGMDNKFSLTGQANMIFVPNPQDLPQLSSTARSNSNGFTVLPACLQLAKDGDRTIFIARNNLGTDDHELAFLGQALVRLY</sequence>
<evidence type="ECO:0000313" key="2">
    <source>
        <dbReference type="EMBL" id="KAJ4181852.1"/>
    </source>
</evidence>
<keyword evidence="3" id="KW-1185">Reference proteome</keyword>
<organism evidence="2 3">
    <name type="scientific">Fusarium falciforme</name>
    <dbReference type="NCBI Taxonomy" id="195108"/>
    <lineage>
        <taxon>Eukaryota</taxon>
        <taxon>Fungi</taxon>
        <taxon>Dikarya</taxon>
        <taxon>Ascomycota</taxon>
        <taxon>Pezizomycotina</taxon>
        <taxon>Sordariomycetes</taxon>
        <taxon>Hypocreomycetidae</taxon>
        <taxon>Hypocreales</taxon>
        <taxon>Nectriaceae</taxon>
        <taxon>Fusarium</taxon>
        <taxon>Fusarium solani species complex</taxon>
    </lineage>
</organism>
<gene>
    <name evidence="2" type="ORF">NW755_010851</name>
</gene>
<dbReference type="EMBL" id="JAOQAV010000038">
    <property type="protein sequence ID" value="KAJ4181852.1"/>
    <property type="molecule type" value="Genomic_DNA"/>
</dbReference>